<dbReference type="Gene3D" id="3.40.710.10">
    <property type="entry name" value="DD-peptidase/beta-lactamase superfamily"/>
    <property type="match status" value="1"/>
</dbReference>
<feature type="domain" description="Penicillin-binding protein transpeptidase" evidence="5">
    <location>
        <begin position="271"/>
        <end position="586"/>
    </location>
</feature>
<feature type="transmembrane region" description="Helical" evidence="4">
    <location>
        <begin position="9"/>
        <end position="29"/>
    </location>
</feature>
<name>A0A7X3CNQ1_9BACL</name>
<organism evidence="7 8">
    <name type="scientific">Paenibacillus woosongensis</name>
    <dbReference type="NCBI Taxonomy" id="307580"/>
    <lineage>
        <taxon>Bacteria</taxon>
        <taxon>Bacillati</taxon>
        <taxon>Bacillota</taxon>
        <taxon>Bacilli</taxon>
        <taxon>Bacillales</taxon>
        <taxon>Paenibacillaceae</taxon>
        <taxon>Paenibacillus</taxon>
    </lineage>
</organism>
<dbReference type="RefSeq" id="WP_155610733.1">
    <property type="nucleotide sequence ID" value="NZ_WNZW01000002.1"/>
</dbReference>
<evidence type="ECO:0000256" key="3">
    <source>
        <dbReference type="ARBA" id="ARBA00023136"/>
    </source>
</evidence>
<evidence type="ECO:0000259" key="6">
    <source>
        <dbReference type="Pfam" id="PF03717"/>
    </source>
</evidence>
<dbReference type="InterPro" id="IPR012338">
    <property type="entry name" value="Beta-lactam/transpept-like"/>
</dbReference>
<proteinExistence type="inferred from homology"/>
<keyword evidence="4" id="KW-1133">Transmembrane helix</keyword>
<gene>
    <name evidence="7" type="ORF">GNP95_10365</name>
</gene>
<dbReference type="GO" id="GO:0008658">
    <property type="term" value="F:penicillin binding"/>
    <property type="evidence" value="ECO:0007669"/>
    <property type="project" value="InterPro"/>
</dbReference>
<keyword evidence="4" id="KW-0812">Transmembrane</keyword>
<dbReference type="Gene3D" id="3.90.1310.10">
    <property type="entry name" value="Penicillin-binding protein 2a (Domain 2)"/>
    <property type="match status" value="1"/>
</dbReference>
<evidence type="ECO:0000313" key="8">
    <source>
        <dbReference type="Proteomes" id="UP000447876"/>
    </source>
</evidence>
<dbReference type="SUPFAM" id="SSF56601">
    <property type="entry name" value="beta-lactamase/transpeptidase-like"/>
    <property type="match status" value="1"/>
</dbReference>
<dbReference type="Pfam" id="PF03717">
    <property type="entry name" value="PBP_dimer"/>
    <property type="match status" value="1"/>
</dbReference>
<dbReference type="Pfam" id="PF00905">
    <property type="entry name" value="Transpeptidase"/>
    <property type="match status" value="1"/>
</dbReference>
<comment type="subcellular location">
    <subcellularLocation>
        <location evidence="1">Membrane</location>
    </subcellularLocation>
</comment>
<feature type="domain" description="Penicillin-binding protein dimerisation" evidence="6">
    <location>
        <begin position="61"/>
        <end position="228"/>
    </location>
</feature>
<dbReference type="AlphaFoldDB" id="A0A7X3CNQ1"/>
<dbReference type="GO" id="GO:0005886">
    <property type="term" value="C:plasma membrane"/>
    <property type="evidence" value="ECO:0007669"/>
    <property type="project" value="TreeGrafter"/>
</dbReference>
<accession>A0A7X3CNQ1</accession>
<evidence type="ECO:0000256" key="4">
    <source>
        <dbReference type="SAM" id="Phobius"/>
    </source>
</evidence>
<dbReference type="InterPro" id="IPR005311">
    <property type="entry name" value="PBP_dimer"/>
</dbReference>
<evidence type="ECO:0000313" key="7">
    <source>
        <dbReference type="EMBL" id="MUG45402.1"/>
    </source>
</evidence>
<dbReference type="Proteomes" id="UP000447876">
    <property type="component" value="Unassembled WGS sequence"/>
</dbReference>
<evidence type="ECO:0000256" key="2">
    <source>
        <dbReference type="ARBA" id="ARBA00007171"/>
    </source>
</evidence>
<evidence type="ECO:0000256" key="1">
    <source>
        <dbReference type="ARBA" id="ARBA00004370"/>
    </source>
</evidence>
<dbReference type="GO" id="GO:0071555">
    <property type="term" value="P:cell wall organization"/>
    <property type="evidence" value="ECO:0007669"/>
    <property type="project" value="TreeGrafter"/>
</dbReference>
<dbReference type="GO" id="GO:0071972">
    <property type="term" value="F:peptidoglycan L,D-transpeptidase activity"/>
    <property type="evidence" value="ECO:0007669"/>
    <property type="project" value="TreeGrafter"/>
</dbReference>
<dbReference type="EMBL" id="WNZW01000002">
    <property type="protein sequence ID" value="MUG45402.1"/>
    <property type="molecule type" value="Genomic_DNA"/>
</dbReference>
<dbReference type="GO" id="GO:0016740">
    <property type="term" value="F:transferase activity"/>
    <property type="evidence" value="ECO:0007669"/>
    <property type="project" value="UniProtKB-KW"/>
</dbReference>
<dbReference type="InterPro" id="IPR050515">
    <property type="entry name" value="Beta-lactam/transpept"/>
</dbReference>
<keyword evidence="3 4" id="KW-0472">Membrane</keyword>
<dbReference type="SUPFAM" id="SSF56519">
    <property type="entry name" value="Penicillin binding protein dimerisation domain"/>
    <property type="match status" value="1"/>
</dbReference>
<dbReference type="OrthoDB" id="2985542at2"/>
<dbReference type="PANTHER" id="PTHR30627:SF24">
    <property type="entry name" value="PENICILLIN-BINDING PROTEIN 4B"/>
    <property type="match status" value="1"/>
</dbReference>
<dbReference type="InterPro" id="IPR001460">
    <property type="entry name" value="PCN-bd_Tpept"/>
</dbReference>
<reference evidence="7 8" key="1">
    <citation type="submission" date="2019-11" db="EMBL/GenBank/DDBJ databases">
        <title>Draft genome sequences of five Paenibacillus species of dairy origin.</title>
        <authorList>
            <person name="Olajide A.M."/>
            <person name="Chen S."/>
            <person name="Lapointe G."/>
        </authorList>
    </citation>
    <scope>NUCLEOTIDE SEQUENCE [LARGE SCALE GENOMIC DNA]</scope>
    <source>
        <strain evidence="7 8">12CR55</strain>
    </source>
</reference>
<comment type="similarity">
    <text evidence="2">Belongs to the transpeptidase family.</text>
</comment>
<protein>
    <submittedName>
        <fullName evidence="7">Peptidoglycan glycosyltransferase</fullName>
    </submittedName>
</protein>
<dbReference type="InterPro" id="IPR036138">
    <property type="entry name" value="PBP_dimer_sf"/>
</dbReference>
<comment type="caution">
    <text evidence="7">The sequence shown here is derived from an EMBL/GenBank/DDBJ whole genome shotgun (WGS) entry which is preliminary data.</text>
</comment>
<sequence>MTLLRKKRIFYILIGFMLMLCLYAVRMVWIQIASANKAISASGMTINELAVRQREEGIELDPGRGHFLDRYGEPLTGKTVWVPVLFPLKHLPDTSEIHDVADLLGVTAAELEGKWSRLQYPHIWRNSEGQAPLVLADHEAERWSQVSGFRILPYMQRYLEDKSGKQWLGYVAQRPDYIRSLYGQTNSRALPLSLQVGASGLERTFDQFLRGVGSTRAAYTVDGQKRPISGLGLRLTTANDRYYPLSVRTTVDRTIQQQLEDLTEQMGIRDGAIVVLDAAQGDVVAMVSRPFFNPGQIDLKQGNWSNHAVKAAVPGSIFKTIIAAAALEEGAASPREKFHCTGHYGKYGLSCWKEGGHGKITLKEAFAQSCNVVFAELGERLTADSIERTADKLGLGRMVGWQNPSFRGGLALRQFDQEEAGAVFAKAASPDGGARAQTALGQRDVLVSPLQAANLVVTLLQDGKVAAPRLVQDIYFKNGVRMLELPPQSAPSNYGAISPSTARVLRGWMKEVVSHGTGQALQNAQWHLAGKSGTSQVVSAGRPANHQWFIGYGPVEQPRYAVAVLVENRSPGAPHQATELFRRVMDLLAARIHEI</sequence>
<dbReference type="PANTHER" id="PTHR30627">
    <property type="entry name" value="PEPTIDOGLYCAN D,D-TRANSPEPTIDASE"/>
    <property type="match status" value="1"/>
</dbReference>
<evidence type="ECO:0000259" key="5">
    <source>
        <dbReference type="Pfam" id="PF00905"/>
    </source>
</evidence>
<keyword evidence="7" id="KW-0808">Transferase</keyword>